<keyword evidence="3" id="KW-0328">Glycosyltransferase</keyword>
<gene>
    <name evidence="10" type="ORF">AMOR_42150</name>
</gene>
<comment type="subcellular location">
    <subcellularLocation>
        <location evidence="1">Cell membrane</location>
        <topology evidence="1">Multi-pass membrane protein</topology>
    </subcellularLocation>
</comment>
<dbReference type="Pfam" id="PF13231">
    <property type="entry name" value="PMT_2"/>
    <property type="match status" value="1"/>
</dbReference>
<dbReference type="InterPro" id="IPR050297">
    <property type="entry name" value="LipidA_mod_glycosyltrf_83"/>
</dbReference>
<feature type="transmembrane region" description="Helical" evidence="8">
    <location>
        <begin position="323"/>
        <end position="340"/>
    </location>
</feature>
<dbReference type="PANTHER" id="PTHR33908:SF11">
    <property type="entry name" value="MEMBRANE PROTEIN"/>
    <property type="match status" value="1"/>
</dbReference>
<keyword evidence="11" id="KW-1185">Reference proteome</keyword>
<evidence type="ECO:0000256" key="3">
    <source>
        <dbReference type="ARBA" id="ARBA00022676"/>
    </source>
</evidence>
<evidence type="ECO:0000256" key="8">
    <source>
        <dbReference type="SAM" id="Phobius"/>
    </source>
</evidence>
<dbReference type="EMBL" id="AP025591">
    <property type="protein sequence ID" value="BDG05219.1"/>
    <property type="molecule type" value="Genomic_DNA"/>
</dbReference>
<feature type="transmembrane region" description="Helical" evidence="8">
    <location>
        <begin position="216"/>
        <end position="235"/>
    </location>
</feature>
<proteinExistence type="predicted"/>
<dbReference type="RefSeq" id="WP_248353813.1">
    <property type="nucleotide sequence ID" value="NZ_AP025591.1"/>
</dbReference>
<keyword evidence="7 8" id="KW-0472">Membrane</keyword>
<keyword evidence="5 8" id="KW-0812">Transmembrane</keyword>
<evidence type="ECO:0000256" key="7">
    <source>
        <dbReference type="ARBA" id="ARBA00023136"/>
    </source>
</evidence>
<evidence type="ECO:0000256" key="2">
    <source>
        <dbReference type="ARBA" id="ARBA00022475"/>
    </source>
</evidence>
<dbReference type="Proteomes" id="UP001162891">
    <property type="component" value="Chromosome"/>
</dbReference>
<feature type="transmembrane region" description="Helical" evidence="8">
    <location>
        <begin position="173"/>
        <end position="204"/>
    </location>
</feature>
<evidence type="ECO:0000259" key="9">
    <source>
        <dbReference type="Pfam" id="PF13231"/>
    </source>
</evidence>
<evidence type="ECO:0000256" key="1">
    <source>
        <dbReference type="ARBA" id="ARBA00004651"/>
    </source>
</evidence>
<dbReference type="PANTHER" id="PTHR33908">
    <property type="entry name" value="MANNOSYLTRANSFERASE YKCB-RELATED"/>
    <property type="match status" value="1"/>
</dbReference>
<feature type="domain" description="Glycosyltransferase RgtA/B/C/D-like" evidence="9">
    <location>
        <begin position="73"/>
        <end position="233"/>
    </location>
</feature>
<keyword evidence="2" id="KW-1003">Cell membrane</keyword>
<evidence type="ECO:0000256" key="5">
    <source>
        <dbReference type="ARBA" id="ARBA00022692"/>
    </source>
</evidence>
<protein>
    <recommendedName>
        <fullName evidence="9">Glycosyltransferase RgtA/B/C/D-like domain-containing protein</fullName>
    </recommendedName>
</protein>
<dbReference type="InterPro" id="IPR038731">
    <property type="entry name" value="RgtA/B/C-like"/>
</dbReference>
<evidence type="ECO:0000313" key="11">
    <source>
        <dbReference type="Proteomes" id="UP001162891"/>
    </source>
</evidence>
<sequence length="519" mass="55771">MPPSFHAATGTRVEPAVRETPAPRAAGRAGLAAPALVALLVAIRVLVLPSLGLFNDEAYYWEWSRRLAAGYLDHPPLVAWLLAASTRLLGDTLLAVHLPAFVLSLLTSAVLFRLVLDLFPGRAPLAWTSVAALNATPLFGLGAVFTTPDAPLLLAWAATLLLAWRAVHGSPRLWYLAGVTTGVGLLSKYGFVLLPPSVLLFLLGTRHRRWLARKEPWIAVAIAAAVFLPVLLWNADHGWASFRFQSVDRFSGAFRPWRTVPRFLAAQQSLTPPLWLACLAGLLRSVRRARAGSDAHALLAAGGAVTLGFFAVASLFTYVNPNWLGPAFLTLLVSGADLLLGWRSPVLRAAPIALAAGVTLLFHVQAATYVVPLPPTLDLATDLTGWPEVGARLRAIAREMPRPEHVFVYTPRLQLSALAAFHAGPGLEVTRIGGRADAYDEWRRADGWRGEDAIYVCDGQRCGAPEEPFRSCAPAGALDVVRRGRALRTFRFWSCLDYGGAPPSPAGPVPPAAAAAAER</sequence>
<feature type="transmembrane region" description="Helical" evidence="8">
    <location>
        <begin position="31"/>
        <end position="54"/>
    </location>
</feature>
<reference evidence="11" key="1">
    <citation type="journal article" date="2022" name="Int. J. Syst. Evol. Microbiol.">
        <title>Anaeromyxobacter oryzae sp. nov., Anaeromyxobacter diazotrophicus sp. nov. and Anaeromyxobacter paludicola sp. nov., isolated from paddy soils.</title>
        <authorList>
            <person name="Itoh H."/>
            <person name="Xu Z."/>
            <person name="Mise K."/>
            <person name="Masuda Y."/>
            <person name="Ushijima N."/>
            <person name="Hayakawa C."/>
            <person name="Shiratori Y."/>
            <person name="Senoo K."/>
        </authorList>
    </citation>
    <scope>NUCLEOTIDE SEQUENCE [LARGE SCALE GENOMIC DNA]</scope>
    <source>
        <strain evidence="11">Red232</strain>
    </source>
</reference>
<feature type="transmembrane region" description="Helical" evidence="8">
    <location>
        <begin position="93"/>
        <end position="112"/>
    </location>
</feature>
<feature type="transmembrane region" description="Helical" evidence="8">
    <location>
        <begin position="295"/>
        <end position="317"/>
    </location>
</feature>
<accession>A0ABN6MZI6</accession>
<feature type="transmembrane region" description="Helical" evidence="8">
    <location>
        <begin position="124"/>
        <end position="145"/>
    </location>
</feature>
<evidence type="ECO:0000256" key="6">
    <source>
        <dbReference type="ARBA" id="ARBA00022989"/>
    </source>
</evidence>
<evidence type="ECO:0000256" key="4">
    <source>
        <dbReference type="ARBA" id="ARBA00022679"/>
    </source>
</evidence>
<keyword evidence="4" id="KW-0808">Transferase</keyword>
<feature type="transmembrane region" description="Helical" evidence="8">
    <location>
        <begin position="352"/>
        <end position="371"/>
    </location>
</feature>
<feature type="transmembrane region" description="Helical" evidence="8">
    <location>
        <begin position="264"/>
        <end position="283"/>
    </location>
</feature>
<organism evidence="10 11">
    <name type="scientific">Anaeromyxobacter oryzae</name>
    <dbReference type="NCBI Taxonomy" id="2918170"/>
    <lineage>
        <taxon>Bacteria</taxon>
        <taxon>Pseudomonadati</taxon>
        <taxon>Myxococcota</taxon>
        <taxon>Myxococcia</taxon>
        <taxon>Myxococcales</taxon>
        <taxon>Cystobacterineae</taxon>
        <taxon>Anaeromyxobacteraceae</taxon>
        <taxon>Anaeromyxobacter</taxon>
    </lineage>
</organism>
<name>A0ABN6MZI6_9BACT</name>
<evidence type="ECO:0000313" key="10">
    <source>
        <dbReference type="EMBL" id="BDG05219.1"/>
    </source>
</evidence>
<keyword evidence="6 8" id="KW-1133">Transmembrane helix</keyword>